<dbReference type="AlphaFoldDB" id="A0A918KNV8"/>
<evidence type="ECO:0000313" key="3">
    <source>
        <dbReference type="Proteomes" id="UP000645555"/>
    </source>
</evidence>
<evidence type="ECO:0000256" key="1">
    <source>
        <dbReference type="SAM" id="MobiDB-lite"/>
    </source>
</evidence>
<comment type="caution">
    <text evidence="2">The sequence shown here is derived from an EMBL/GenBank/DDBJ whole genome shotgun (WGS) entry which is preliminary data.</text>
</comment>
<dbReference type="EMBL" id="BMWD01000014">
    <property type="protein sequence ID" value="GGX70213.1"/>
    <property type="molecule type" value="Genomic_DNA"/>
</dbReference>
<feature type="region of interest" description="Disordered" evidence="1">
    <location>
        <begin position="45"/>
        <end position="78"/>
    </location>
</feature>
<reference evidence="2" key="1">
    <citation type="journal article" date="2014" name="Int. J. Syst. Evol. Microbiol.">
        <title>Complete genome sequence of Corynebacterium casei LMG S-19264T (=DSM 44701T), isolated from a smear-ripened cheese.</title>
        <authorList>
            <consortium name="US DOE Joint Genome Institute (JGI-PGF)"/>
            <person name="Walter F."/>
            <person name="Albersmeier A."/>
            <person name="Kalinowski J."/>
            <person name="Ruckert C."/>
        </authorList>
    </citation>
    <scope>NUCLEOTIDE SEQUENCE</scope>
    <source>
        <strain evidence="2">JCM 4956</strain>
    </source>
</reference>
<gene>
    <name evidence="2" type="ORF">GCM10010515_42400</name>
</gene>
<accession>A0A918KNV8</accession>
<keyword evidence="3" id="KW-1185">Reference proteome</keyword>
<sequence length="78" mass="7824">MGGVGGALRGIGGTRFGLRVGGASALAPPARDRIGRSARVIGALSSGSARGDVGRDAEQQRANLPEIRTMESGPPAVR</sequence>
<dbReference type="Proteomes" id="UP000645555">
    <property type="component" value="Unassembled WGS sequence"/>
</dbReference>
<organism evidence="2 3">
    <name type="scientific">Streptomyces fructofermentans</name>
    <dbReference type="NCBI Taxonomy" id="152141"/>
    <lineage>
        <taxon>Bacteria</taxon>
        <taxon>Bacillati</taxon>
        <taxon>Actinomycetota</taxon>
        <taxon>Actinomycetes</taxon>
        <taxon>Kitasatosporales</taxon>
        <taxon>Streptomycetaceae</taxon>
        <taxon>Streptomyces</taxon>
    </lineage>
</organism>
<protein>
    <submittedName>
        <fullName evidence="2">Uncharacterized protein</fullName>
    </submittedName>
</protein>
<proteinExistence type="predicted"/>
<evidence type="ECO:0000313" key="2">
    <source>
        <dbReference type="EMBL" id="GGX70213.1"/>
    </source>
</evidence>
<name>A0A918KNV8_9ACTN</name>
<reference evidence="2" key="2">
    <citation type="submission" date="2020-09" db="EMBL/GenBank/DDBJ databases">
        <authorList>
            <person name="Sun Q."/>
            <person name="Ohkuma M."/>
        </authorList>
    </citation>
    <scope>NUCLEOTIDE SEQUENCE</scope>
    <source>
        <strain evidence="2">JCM 4956</strain>
    </source>
</reference>